<dbReference type="SMART" id="SM00460">
    <property type="entry name" value="TGc"/>
    <property type="match status" value="1"/>
</dbReference>
<name>F3L199_9GAMM</name>
<dbReference type="Pfam" id="PF11992">
    <property type="entry name" value="TgpA_N"/>
    <property type="match status" value="1"/>
</dbReference>
<dbReference type="PANTHER" id="PTHR42736:SF1">
    <property type="entry name" value="PROTEIN-GLUTAMINE GAMMA-GLUTAMYLTRANSFERASE"/>
    <property type="match status" value="1"/>
</dbReference>
<dbReference type="InterPro" id="IPR038765">
    <property type="entry name" value="Papain-like_cys_pep_sf"/>
</dbReference>
<dbReference type="OrthoDB" id="9804872at2"/>
<evidence type="ECO:0000313" key="1">
    <source>
        <dbReference type="EMBL" id="EGG29887.1"/>
    </source>
</evidence>
<organism evidence="1 2">
    <name type="scientific">Aequoribacter fuscus</name>
    <dbReference type="NCBI Taxonomy" id="2518989"/>
    <lineage>
        <taxon>Bacteria</taxon>
        <taxon>Pseudomonadati</taxon>
        <taxon>Pseudomonadota</taxon>
        <taxon>Gammaproteobacteria</taxon>
        <taxon>Cellvibrionales</taxon>
        <taxon>Halieaceae</taxon>
        <taxon>Aequoribacter</taxon>
    </lineage>
</organism>
<evidence type="ECO:0000313" key="2">
    <source>
        <dbReference type="Proteomes" id="UP000005615"/>
    </source>
</evidence>
<dbReference type="Proteomes" id="UP000005615">
    <property type="component" value="Unassembled WGS sequence"/>
</dbReference>
<dbReference type="eggNOG" id="COG1305">
    <property type="taxonomic scope" value="Bacteria"/>
</dbReference>
<keyword evidence="2" id="KW-1185">Reference proteome</keyword>
<reference evidence="1 2" key="1">
    <citation type="journal article" date="2011" name="J. Bacteriol.">
        <title>Genome sequence of strain IMCC3088, a proteorhodopsin-containing marine bacterium belonging to the OM60/NOR5 clade.</title>
        <authorList>
            <person name="Jang Y."/>
            <person name="Oh H.M."/>
            <person name="Kang I."/>
            <person name="Lee K."/>
            <person name="Yang S.J."/>
            <person name="Cho J.C."/>
        </authorList>
    </citation>
    <scope>NUCLEOTIDE SEQUENCE [LARGE SCALE GENOMIC DNA]</scope>
    <source>
        <strain evidence="1 2">IMCC3088</strain>
    </source>
</reference>
<dbReference type="STRING" id="2518989.IMCC3088_1175"/>
<dbReference type="InterPro" id="IPR021878">
    <property type="entry name" value="TgpA_N"/>
</dbReference>
<dbReference type="InterPro" id="IPR002931">
    <property type="entry name" value="Transglutaminase-like"/>
</dbReference>
<dbReference type="Gene3D" id="3.10.620.30">
    <property type="match status" value="1"/>
</dbReference>
<sequence>MLIPRVVLLMVFGLMPVLLVPLLEVVPNWLIGVYVLAGAWRYGAYLGTANYPKAWIKVLLVVASVGALGWDMGSWKGLEPMVALLLLAFALKVTELVTVRDMLILILVAYFIVAAQFLFSQSLFATFLGIAEIWWITAVLIAVNYGTQARLLQRALSLSGTVLAQAIPLMLVLFFIFPRLEPFWAVPLQSSGGVTGVSDRMNPGDIANLSRSAALAFRAEFAGPVPPNRELYWRALVLDRQVGETWRASMPQPRRALPGLSPEIDVSITLEPTGQRWLPVLETPATLSVQALIATSNTAFASTDVKSDTRYRLLATKDNTFDILRPLERTRLLQLSAGRNPQSRALAERWRAELESDRDYVDAVLAYFRTQPFYYTLNPPTLGPNGVDEFLFSTQRGFCEHYAGAFTELMRAAGIPARVVTGYQGGELNPVSGAVVVRQYDAHAWSEVWLEEQGWVRVDPTAAVAPDRIEYGLEQALAEEGSFLENTPLSALHFKNIALINAVRLRLDALSYEWQSWVLGFDRSTQSTLLTRLFQGNETWKYAVALAAAWVLLMLPFALRLWLSERPHLAPHERVLGDFLRLMRQHGFARAPGESLAHLQGRISAANSNKANAANAFLNTYSAYQYQPNKAQYISVGELKRLLRECKRSFKA</sequence>
<dbReference type="AlphaFoldDB" id="F3L199"/>
<dbReference type="SUPFAM" id="SSF54001">
    <property type="entry name" value="Cysteine proteinases"/>
    <property type="match status" value="1"/>
</dbReference>
<accession>F3L199</accession>
<dbReference type="RefSeq" id="WP_009575473.1">
    <property type="nucleotide sequence ID" value="NZ_AEIG01000027.1"/>
</dbReference>
<gene>
    <name evidence="1" type="ORF">IMCC3088_1175</name>
</gene>
<proteinExistence type="predicted"/>
<protein>
    <submittedName>
        <fullName evidence="1">Transglutaminase-like superfamily protein</fullName>
    </submittedName>
</protein>
<dbReference type="InterPro" id="IPR052901">
    <property type="entry name" value="Bact_TGase-like"/>
</dbReference>
<dbReference type="EMBL" id="AEIG01000027">
    <property type="protein sequence ID" value="EGG29887.1"/>
    <property type="molecule type" value="Genomic_DNA"/>
</dbReference>
<comment type="caution">
    <text evidence="1">The sequence shown here is derived from an EMBL/GenBank/DDBJ whole genome shotgun (WGS) entry which is preliminary data.</text>
</comment>
<dbReference type="PANTHER" id="PTHR42736">
    <property type="entry name" value="PROTEIN-GLUTAMINE GAMMA-GLUTAMYLTRANSFERASE"/>
    <property type="match status" value="1"/>
</dbReference>
<dbReference type="Pfam" id="PF01841">
    <property type="entry name" value="Transglut_core"/>
    <property type="match status" value="1"/>
</dbReference>